<evidence type="ECO:0000256" key="13">
    <source>
        <dbReference type="SAM" id="Phobius"/>
    </source>
</evidence>
<feature type="transmembrane region" description="Helical" evidence="13">
    <location>
        <begin position="103"/>
        <end position="124"/>
    </location>
</feature>
<keyword evidence="4 12" id="KW-0716">Sensory transduction</keyword>
<feature type="transmembrane region" description="Helical" evidence="13">
    <location>
        <begin position="154"/>
        <end position="178"/>
    </location>
</feature>
<organism evidence="14 15">
    <name type="scientific">Drymodes brunneopygia</name>
    <dbReference type="NCBI Taxonomy" id="626378"/>
    <lineage>
        <taxon>Eukaryota</taxon>
        <taxon>Metazoa</taxon>
        <taxon>Chordata</taxon>
        <taxon>Craniata</taxon>
        <taxon>Vertebrata</taxon>
        <taxon>Euteleostomi</taxon>
        <taxon>Archelosauria</taxon>
        <taxon>Archosauria</taxon>
        <taxon>Dinosauria</taxon>
        <taxon>Saurischia</taxon>
        <taxon>Theropoda</taxon>
        <taxon>Coelurosauria</taxon>
        <taxon>Aves</taxon>
        <taxon>Neognathae</taxon>
        <taxon>Neoaves</taxon>
        <taxon>Telluraves</taxon>
        <taxon>Australaves</taxon>
        <taxon>Passeriformes</taxon>
        <taxon>Petroicidae</taxon>
        <taxon>Drymodes</taxon>
    </lineage>
</organism>
<evidence type="ECO:0000256" key="1">
    <source>
        <dbReference type="ARBA" id="ARBA00004141"/>
    </source>
</evidence>
<keyword evidence="8 12" id="KW-0472">Membrane</keyword>
<evidence type="ECO:0000256" key="9">
    <source>
        <dbReference type="ARBA" id="ARBA00023170"/>
    </source>
</evidence>
<evidence type="ECO:0000256" key="6">
    <source>
        <dbReference type="ARBA" id="ARBA00022989"/>
    </source>
</evidence>
<dbReference type="EMBL" id="VZTZ01025892">
    <property type="protein sequence ID" value="NXU40035.1"/>
    <property type="molecule type" value="Genomic_DNA"/>
</dbReference>
<keyword evidence="7 12" id="KW-0297">G-protein coupled receptor</keyword>
<proteinExistence type="inferred from homology"/>
<dbReference type="OrthoDB" id="8876749at2759"/>
<evidence type="ECO:0000256" key="11">
    <source>
        <dbReference type="RuleBase" id="RU004423"/>
    </source>
</evidence>
<evidence type="ECO:0000256" key="2">
    <source>
        <dbReference type="ARBA" id="ARBA00007376"/>
    </source>
</evidence>
<feature type="non-terminal residue" evidence="14">
    <location>
        <position position="280"/>
    </location>
</feature>
<evidence type="ECO:0000256" key="5">
    <source>
        <dbReference type="ARBA" id="ARBA00022692"/>
    </source>
</evidence>
<dbReference type="AlphaFoldDB" id="A0A7L3KEN8"/>
<keyword evidence="6 13" id="KW-1133">Transmembrane helix</keyword>
<feature type="transmembrane region" description="Helical" evidence="13">
    <location>
        <begin position="61"/>
        <end position="83"/>
    </location>
</feature>
<keyword evidence="10 12" id="KW-0807">Transducer</keyword>
<dbReference type="PANTHER" id="PTHR11394">
    <property type="entry name" value="TASTE RECEPTOR TYPE 2"/>
    <property type="match status" value="1"/>
</dbReference>
<feature type="transmembrane region" description="Helical" evidence="13">
    <location>
        <begin position="240"/>
        <end position="260"/>
    </location>
</feature>
<accession>A0A7L3KEN8</accession>
<dbReference type="GO" id="GO:0033038">
    <property type="term" value="F:bitter taste receptor activity"/>
    <property type="evidence" value="ECO:0007669"/>
    <property type="project" value="InterPro"/>
</dbReference>
<dbReference type="Gene3D" id="1.20.1070.10">
    <property type="entry name" value="Rhodopsin 7-helix transmembrane proteins"/>
    <property type="match status" value="1"/>
</dbReference>
<evidence type="ECO:0000313" key="14">
    <source>
        <dbReference type="EMBL" id="NXU40035.1"/>
    </source>
</evidence>
<evidence type="ECO:0000256" key="7">
    <source>
        <dbReference type="ARBA" id="ARBA00023040"/>
    </source>
</evidence>
<feature type="transmembrane region" description="Helical" evidence="13">
    <location>
        <begin position="206"/>
        <end position="228"/>
    </location>
</feature>
<evidence type="ECO:0000256" key="10">
    <source>
        <dbReference type="ARBA" id="ARBA00023224"/>
    </source>
</evidence>
<evidence type="ECO:0000256" key="12">
    <source>
        <dbReference type="RuleBase" id="RU004424"/>
    </source>
</evidence>
<keyword evidence="9 12" id="KW-0675">Receptor</keyword>
<dbReference type="SUPFAM" id="SSF81321">
    <property type="entry name" value="Family A G protein-coupled receptor-like"/>
    <property type="match status" value="1"/>
</dbReference>
<comment type="similarity">
    <text evidence="2 11">Belongs to the G-protein coupled receptor T2R family.</text>
</comment>
<feature type="non-terminal residue" evidence="14">
    <location>
        <position position="1"/>
    </location>
</feature>
<dbReference type="Proteomes" id="UP000525319">
    <property type="component" value="Unassembled WGS sequence"/>
</dbReference>
<name>A0A7L3KEN8_9PASS</name>
<keyword evidence="3 12" id="KW-0919">Taste</keyword>
<evidence type="ECO:0000256" key="4">
    <source>
        <dbReference type="ARBA" id="ARBA00022606"/>
    </source>
</evidence>
<evidence type="ECO:0000313" key="15">
    <source>
        <dbReference type="Proteomes" id="UP000525319"/>
    </source>
</evidence>
<gene>
    <name evidence="14" type="primary">Tas2r40_5</name>
    <name evidence="14" type="ORF">DRYBRU_R11861</name>
</gene>
<dbReference type="GO" id="GO:0004930">
    <property type="term" value="F:G protein-coupled receptor activity"/>
    <property type="evidence" value="ECO:0007669"/>
    <property type="project" value="UniProtKB-KW"/>
</dbReference>
<evidence type="ECO:0000256" key="3">
    <source>
        <dbReference type="ARBA" id="ARBA00022480"/>
    </source>
</evidence>
<dbReference type="FunFam" id="1.20.1070.10:FF:000055">
    <property type="entry name" value="Taste receptor type 2"/>
    <property type="match status" value="1"/>
</dbReference>
<comment type="caution">
    <text evidence="14">The sequence shown here is derived from an EMBL/GenBank/DDBJ whole genome shotgun (WGS) entry which is preliminary data.</text>
</comment>
<protein>
    <recommendedName>
        <fullName evidence="12">Taste receptor type 2</fullName>
    </recommendedName>
</protein>
<keyword evidence="5 12" id="KW-0812">Transmembrane</keyword>
<dbReference type="Pfam" id="PF05296">
    <property type="entry name" value="TAS2R"/>
    <property type="match status" value="1"/>
</dbReference>
<dbReference type="PANTHER" id="PTHR11394:SF47">
    <property type="entry name" value="TASTE RECEPTOR TYPE 2 MEMBER 40"/>
    <property type="match status" value="1"/>
</dbReference>
<dbReference type="GO" id="GO:0016020">
    <property type="term" value="C:membrane"/>
    <property type="evidence" value="ECO:0007669"/>
    <property type="project" value="UniProtKB-SubCell"/>
</dbReference>
<feature type="transmembrane region" description="Helical" evidence="13">
    <location>
        <begin position="20"/>
        <end position="41"/>
    </location>
</feature>
<reference evidence="14 15" key="1">
    <citation type="submission" date="2019-09" db="EMBL/GenBank/DDBJ databases">
        <title>Bird 10,000 Genomes (B10K) Project - Family phase.</title>
        <authorList>
            <person name="Zhang G."/>
        </authorList>
    </citation>
    <scope>NUCLEOTIDE SEQUENCE [LARGE SCALE GENOMIC DNA]</scope>
    <source>
        <strain evidence="14">B10K-DU-030-03</strain>
    </source>
</reference>
<dbReference type="InterPro" id="IPR007960">
    <property type="entry name" value="TAS2R"/>
</dbReference>
<evidence type="ECO:0000256" key="8">
    <source>
        <dbReference type="ARBA" id="ARBA00023136"/>
    </source>
</evidence>
<sequence>ILTATSLSCIRRKTWSPYDLIIFSLSSSRIILQIWTILYLVMSMFYDNPYYEENTIAFASILYVFLNYSSLWFGGWLSVFCCIKVARFTQSFFIWMKQRIGRLVPWMLLTSLLCSFTAAIPFAWNVPGVHNFTAPLPMTNSSAMKITRKDSLNLLVYLSEASTALPLILSVVSSVLLIQSLWEHTRQMCNNASGFRDPSLEAHISAIKSVCSFLILYIMRFICLHLLYSRVFSMLSNEESICVVVMAACPTGHSVVLIWSNPKFRELPARIWHHTNCHVR</sequence>
<comment type="subcellular location">
    <subcellularLocation>
        <location evidence="1 12">Membrane</location>
        <topology evidence="1 12">Multi-pass membrane protein</topology>
    </subcellularLocation>
</comment>
<keyword evidence="15" id="KW-1185">Reference proteome</keyword>